<evidence type="ECO:0000256" key="1">
    <source>
        <dbReference type="ARBA" id="ARBA00008007"/>
    </source>
</evidence>
<dbReference type="InterPro" id="IPR000836">
    <property type="entry name" value="PRTase_dom"/>
</dbReference>
<comment type="similarity">
    <text evidence="1">Belongs to the ComF/GntX family.</text>
</comment>
<gene>
    <name evidence="3" type="ORF">A3G49_03650</name>
</gene>
<dbReference type="CDD" id="cd06223">
    <property type="entry name" value="PRTases_typeI"/>
    <property type="match status" value="1"/>
</dbReference>
<dbReference type="AlphaFoldDB" id="A0A1G2LTX1"/>
<sequence>MNKLLNYYTIAKTGNITILGITLMDISILKQAKTFALDTLFPKICFGCKKEGFFLCKGCFDALNSQIEVQKCPVCSYRNFSGILCQVCRKNSDLTRLLFCHDYKNAVVRELIHAFKYGFLRELADPLSVFLINMVKKNKIRLQKTILVVPIPLHSAKLRKRGLNQSELLAKNFAGYFRLNMIADNLTRNKNTEPQIEMSNFKKRRENITGAFEVLRPEEFKNKKIILVDDVSTSRSTLEEAAKVLKGAGAKSIW</sequence>
<dbReference type="Pfam" id="PF00156">
    <property type="entry name" value="Pribosyltran"/>
    <property type="match status" value="1"/>
</dbReference>
<dbReference type="EMBL" id="MHQY01000010">
    <property type="protein sequence ID" value="OHA14309.1"/>
    <property type="molecule type" value="Genomic_DNA"/>
</dbReference>
<reference evidence="3 4" key="1">
    <citation type="journal article" date="2016" name="Nat. Commun.">
        <title>Thousands of microbial genomes shed light on interconnected biogeochemical processes in an aquifer system.</title>
        <authorList>
            <person name="Anantharaman K."/>
            <person name="Brown C.T."/>
            <person name="Hug L.A."/>
            <person name="Sharon I."/>
            <person name="Castelle C.J."/>
            <person name="Probst A.J."/>
            <person name="Thomas B.C."/>
            <person name="Singh A."/>
            <person name="Wilkins M.J."/>
            <person name="Karaoz U."/>
            <person name="Brodie E.L."/>
            <person name="Williams K.H."/>
            <person name="Hubbard S.S."/>
            <person name="Banfield J.F."/>
        </authorList>
    </citation>
    <scope>NUCLEOTIDE SEQUENCE [LARGE SCALE GENOMIC DNA]</scope>
</reference>
<name>A0A1G2LTX1_9BACT</name>
<protein>
    <recommendedName>
        <fullName evidence="2">Phosphoribosyltransferase domain-containing protein</fullName>
    </recommendedName>
</protein>
<feature type="domain" description="Phosphoribosyltransferase" evidence="2">
    <location>
        <begin position="203"/>
        <end position="253"/>
    </location>
</feature>
<dbReference type="InterPro" id="IPR029057">
    <property type="entry name" value="PRTase-like"/>
</dbReference>
<dbReference type="SUPFAM" id="SSF53271">
    <property type="entry name" value="PRTase-like"/>
    <property type="match status" value="1"/>
</dbReference>
<dbReference type="PANTHER" id="PTHR47505">
    <property type="entry name" value="DNA UTILIZATION PROTEIN YHGH"/>
    <property type="match status" value="1"/>
</dbReference>
<accession>A0A1G2LTX1</accession>
<proteinExistence type="inferred from homology"/>
<feature type="non-terminal residue" evidence="3">
    <location>
        <position position="254"/>
    </location>
</feature>
<dbReference type="InterPro" id="IPR051910">
    <property type="entry name" value="ComF/GntX_DNA_util-trans"/>
</dbReference>
<evidence type="ECO:0000313" key="3">
    <source>
        <dbReference type="EMBL" id="OHA14309.1"/>
    </source>
</evidence>
<dbReference type="PANTHER" id="PTHR47505:SF1">
    <property type="entry name" value="DNA UTILIZATION PROTEIN YHGH"/>
    <property type="match status" value="1"/>
</dbReference>
<evidence type="ECO:0000313" key="4">
    <source>
        <dbReference type="Proteomes" id="UP000177171"/>
    </source>
</evidence>
<organism evidence="3 4">
    <name type="scientific">Candidatus Sungbacteria bacterium RIFCSPLOWO2_12_FULL_41_11</name>
    <dbReference type="NCBI Taxonomy" id="1802286"/>
    <lineage>
        <taxon>Bacteria</taxon>
        <taxon>Candidatus Sungiibacteriota</taxon>
    </lineage>
</organism>
<dbReference type="Gene3D" id="3.40.50.2020">
    <property type="match status" value="1"/>
</dbReference>
<evidence type="ECO:0000259" key="2">
    <source>
        <dbReference type="Pfam" id="PF00156"/>
    </source>
</evidence>
<dbReference type="Proteomes" id="UP000177171">
    <property type="component" value="Unassembled WGS sequence"/>
</dbReference>
<comment type="caution">
    <text evidence="3">The sequence shown here is derived from an EMBL/GenBank/DDBJ whole genome shotgun (WGS) entry which is preliminary data.</text>
</comment>